<protein>
    <recommendedName>
        <fullName evidence="2">DC1 domain-containing protein</fullName>
    </recommendedName>
</protein>
<dbReference type="InterPro" id="IPR046349">
    <property type="entry name" value="C1-like_sf"/>
</dbReference>
<dbReference type="Pfam" id="PF03107">
    <property type="entry name" value="C1_2"/>
    <property type="match status" value="3"/>
</dbReference>
<dbReference type="SUPFAM" id="SSF57889">
    <property type="entry name" value="Cysteine-rich domain"/>
    <property type="match status" value="2"/>
</dbReference>
<keyword evidence="1" id="KW-0677">Repeat</keyword>
<evidence type="ECO:0000259" key="2">
    <source>
        <dbReference type="Pfam" id="PF03107"/>
    </source>
</evidence>
<dbReference type="PANTHER" id="PTHR46288">
    <property type="entry name" value="PHORBOL-ESTER/DAG-TYPE DOMAIN-CONTAINING PROTEIN"/>
    <property type="match status" value="1"/>
</dbReference>
<feature type="domain" description="DC1" evidence="2">
    <location>
        <begin position="126"/>
        <end position="180"/>
    </location>
</feature>
<evidence type="ECO:0000313" key="4">
    <source>
        <dbReference type="Proteomes" id="UP000826271"/>
    </source>
</evidence>
<name>A0AAV6Y908_9LAMI</name>
<evidence type="ECO:0000313" key="3">
    <source>
        <dbReference type="EMBL" id="KAG8391329.1"/>
    </source>
</evidence>
<keyword evidence="4" id="KW-1185">Reference proteome</keyword>
<reference evidence="3" key="1">
    <citation type="submission" date="2019-10" db="EMBL/GenBank/DDBJ databases">
        <authorList>
            <person name="Zhang R."/>
            <person name="Pan Y."/>
            <person name="Wang J."/>
            <person name="Ma R."/>
            <person name="Yu S."/>
        </authorList>
    </citation>
    <scope>NUCLEOTIDE SEQUENCE</scope>
    <source>
        <strain evidence="3">LA-IB0</strain>
        <tissue evidence="3">Leaf</tissue>
    </source>
</reference>
<gene>
    <name evidence="3" type="ORF">BUALT_Bualt01G0176500</name>
</gene>
<feature type="domain" description="DC1" evidence="2">
    <location>
        <begin position="67"/>
        <end position="116"/>
    </location>
</feature>
<proteinExistence type="predicted"/>
<dbReference type="InterPro" id="IPR004146">
    <property type="entry name" value="DC1"/>
</dbReference>
<dbReference type="AlphaFoldDB" id="A0AAV6Y908"/>
<comment type="caution">
    <text evidence="3">The sequence shown here is derived from an EMBL/GenBank/DDBJ whole genome shotgun (WGS) entry which is preliminary data.</text>
</comment>
<organism evidence="3 4">
    <name type="scientific">Buddleja alternifolia</name>
    <dbReference type="NCBI Taxonomy" id="168488"/>
    <lineage>
        <taxon>Eukaryota</taxon>
        <taxon>Viridiplantae</taxon>
        <taxon>Streptophyta</taxon>
        <taxon>Embryophyta</taxon>
        <taxon>Tracheophyta</taxon>
        <taxon>Spermatophyta</taxon>
        <taxon>Magnoliopsida</taxon>
        <taxon>eudicotyledons</taxon>
        <taxon>Gunneridae</taxon>
        <taxon>Pentapetalae</taxon>
        <taxon>asterids</taxon>
        <taxon>lamiids</taxon>
        <taxon>Lamiales</taxon>
        <taxon>Scrophulariaceae</taxon>
        <taxon>Buddlejeae</taxon>
        <taxon>Buddleja</taxon>
    </lineage>
</organism>
<dbReference type="PANTHER" id="PTHR46288:SF27">
    <property type="entry name" value="CYSTEINE_HISTIDINE-RICH C1 DOMAIN FAMILY PROTEIN"/>
    <property type="match status" value="1"/>
</dbReference>
<dbReference type="Proteomes" id="UP000826271">
    <property type="component" value="Unassembled WGS sequence"/>
</dbReference>
<dbReference type="EMBL" id="WHWC01000001">
    <property type="protein sequence ID" value="KAG8391329.1"/>
    <property type="molecule type" value="Genomic_DNA"/>
</dbReference>
<evidence type="ECO:0000256" key="1">
    <source>
        <dbReference type="ARBA" id="ARBA00022737"/>
    </source>
</evidence>
<feature type="domain" description="DC1" evidence="2">
    <location>
        <begin position="4"/>
        <end position="57"/>
    </location>
</feature>
<accession>A0AAV6Y908</accession>
<sequence length="246" mass="28012">MKHFSHPHALKLSELVKKKEDGDEIICSGCEQELIPSDEAAYSCPKRDCEFFLHKSCFELPRKTELKSHPNHPLILLPEPPQCSIYYDCNACGDLINGFSFHCQQECDFKLHVKCAFLPESVDCKAHEHALAVRHVTTKSSKNDEFGGLILCGVCDDSVSDAYWSYYCKDCDFCTHLQCAFSDYVAPEEQEKENEEEEEDEEGLSDATKLAMANIKAMDQMARLQFQMQMAQLNARTISMLFRSNV</sequence>